<keyword evidence="3" id="KW-1185">Reference proteome</keyword>
<organism evidence="2 3">
    <name type="scientific">Lentinula raphanica</name>
    <dbReference type="NCBI Taxonomy" id="153919"/>
    <lineage>
        <taxon>Eukaryota</taxon>
        <taxon>Fungi</taxon>
        <taxon>Dikarya</taxon>
        <taxon>Basidiomycota</taxon>
        <taxon>Agaricomycotina</taxon>
        <taxon>Agaricomycetes</taxon>
        <taxon>Agaricomycetidae</taxon>
        <taxon>Agaricales</taxon>
        <taxon>Marasmiineae</taxon>
        <taxon>Omphalotaceae</taxon>
        <taxon>Lentinula</taxon>
    </lineage>
</organism>
<reference evidence="2" key="1">
    <citation type="submission" date="2022-08" db="EMBL/GenBank/DDBJ databases">
        <authorList>
            <consortium name="DOE Joint Genome Institute"/>
            <person name="Min B."/>
            <person name="Riley R."/>
            <person name="Sierra-Patev S."/>
            <person name="Naranjo-Ortiz M."/>
            <person name="Looney B."/>
            <person name="Konkel Z."/>
            <person name="Slot J.C."/>
            <person name="Sakamoto Y."/>
            <person name="Steenwyk J.L."/>
            <person name="Rokas A."/>
            <person name="Carro J."/>
            <person name="Camarero S."/>
            <person name="Ferreira P."/>
            <person name="Molpeceres G."/>
            <person name="Ruiz-Duenas F.J."/>
            <person name="Serrano A."/>
            <person name="Henrissat B."/>
            <person name="Drula E."/>
            <person name="Hughes K.W."/>
            <person name="Mata J.L."/>
            <person name="Ishikawa N.K."/>
            <person name="Vargas-Isla R."/>
            <person name="Ushijima S."/>
            <person name="Smith C.A."/>
            <person name="Ahrendt S."/>
            <person name="Andreopoulos W."/>
            <person name="He G."/>
            <person name="Labutti K."/>
            <person name="Lipzen A."/>
            <person name="Ng V."/>
            <person name="Sandor L."/>
            <person name="Barry K."/>
            <person name="Martinez A.T."/>
            <person name="Xiao Y."/>
            <person name="Gibbons J.G."/>
            <person name="Terashima K."/>
            <person name="Hibbett D.S."/>
            <person name="Grigoriev I.V."/>
        </authorList>
    </citation>
    <scope>NUCLEOTIDE SEQUENCE</scope>
    <source>
        <strain evidence="2">TFB9207</strain>
    </source>
</reference>
<comment type="caution">
    <text evidence="2">The sequence shown here is derived from an EMBL/GenBank/DDBJ whole genome shotgun (WGS) entry which is preliminary data.</text>
</comment>
<feature type="region of interest" description="Disordered" evidence="1">
    <location>
        <begin position="1"/>
        <end position="20"/>
    </location>
</feature>
<sequence>MAIPAPPRKKRVTHSHARRRKLRQVQKTDALHATVPANHRICLAHNAEQVETAFDTEHILNGTTSGYLGRERLDQETIDQRPVYSLDELVGPTSEWGFEVIEADVNNPGPTFFTDINNQVFVLRIPPPQGDETFFHDAQEAAGVFEKFRPYLFKDGKPRKTHRRGDFPVAPIGISYGGGQDHPKRIYYKGLDLYALERIRNLPCINRLAAHASRAFAMWLPNLYSFYAGYMTRLLTLVPDIVFNWKDSIFACCTINFGPQTTTIPHVDYMNYVYGLCAVTALGDFDYRQGGHLVLWDLGVVVEFPPGWTMLIPSAYLLHSNTSIGEDESRYSITQYTAAGLFRIIDDNRVPLNQMTAEQRELADQRHAERKTEALNRYTTVKKKLAAKHLSHCSILLSQISLYSYP</sequence>
<gene>
    <name evidence="2" type="ORF">F5878DRAFT_677268</name>
</gene>
<dbReference type="Proteomes" id="UP001163846">
    <property type="component" value="Unassembled WGS sequence"/>
</dbReference>
<feature type="compositionally biased region" description="Basic residues" evidence="1">
    <location>
        <begin position="7"/>
        <end position="20"/>
    </location>
</feature>
<proteinExistence type="predicted"/>
<protein>
    <submittedName>
        <fullName evidence="2">Uncharacterized protein</fullName>
    </submittedName>
</protein>
<evidence type="ECO:0000256" key="1">
    <source>
        <dbReference type="SAM" id="MobiDB-lite"/>
    </source>
</evidence>
<accession>A0AA38NVA4</accession>
<name>A0AA38NVA4_9AGAR</name>
<dbReference type="AlphaFoldDB" id="A0AA38NVA4"/>
<dbReference type="EMBL" id="MU807733">
    <property type="protein sequence ID" value="KAJ3831163.1"/>
    <property type="molecule type" value="Genomic_DNA"/>
</dbReference>
<dbReference type="Gene3D" id="3.60.130.30">
    <property type="match status" value="1"/>
</dbReference>
<evidence type="ECO:0000313" key="3">
    <source>
        <dbReference type="Proteomes" id="UP001163846"/>
    </source>
</evidence>
<evidence type="ECO:0000313" key="2">
    <source>
        <dbReference type="EMBL" id="KAJ3831163.1"/>
    </source>
</evidence>